<dbReference type="Proteomes" id="UP000631114">
    <property type="component" value="Unassembled WGS sequence"/>
</dbReference>
<dbReference type="PANTHER" id="PTHR37610">
    <property type="entry name" value="CCHC-TYPE DOMAIN-CONTAINING PROTEIN"/>
    <property type="match status" value="1"/>
</dbReference>
<dbReference type="OrthoDB" id="5544992at2759"/>
<evidence type="ECO:0008006" key="4">
    <source>
        <dbReference type="Google" id="ProtNLM"/>
    </source>
</evidence>
<reference evidence="2 3" key="1">
    <citation type="submission" date="2020-10" db="EMBL/GenBank/DDBJ databases">
        <title>The Coptis chinensis genome and diversification of protoberbering-type alkaloids.</title>
        <authorList>
            <person name="Wang B."/>
            <person name="Shu S."/>
            <person name="Song C."/>
            <person name="Liu Y."/>
        </authorList>
    </citation>
    <scope>NUCLEOTIDE SEQUENCE [LARGE SCALE GENOMIC DNA]</scope>
    <source>
        <strain evidence="2">HL-2020</strain>
        <tissue evidence="2">Leaf</tissue>
    </source>
</reference>
<evidence type="ECO:0000256" key="1">
    <source>
        <dbReference type="SAM" id="MobiDB-lite"/>
    </source>
</evidence>
<feature type="region of interest" description="Disordered" evidence="1">
    <location>
        <begin position="107"/>
        <end position="134"/>
    </location>
</feature>
<accession>A0A835IYL1</accession>
<keyword evidence="3" id="KW-1185">Reference proteome</keyword>
<proteinExistence type="predicted"/>
<dbReference type="EMBL" id="JADFTS010000001">
    <property type="protein sequence ID" value="KAF9624632.1"/>
    <property type="molecule type" value="Genomic_DNA"/>
</dbReference>
<evidence type="ECO:0000313" key="3">
    <source>
        <dbReference type="Proteomes" id="UP000631114"/>
    </source>
</evidence>
<protein>
    <recommendedName>
        <fullName evidence="4">Retrotransposon gag domain-containing protein</fullName>
    </recommendedName>
</protein>
<organism evidence="2 3">
    <name type="scientific">Coptis chinensis</name>
    <dbReference type="NCBI Taxonomy" id="261450"/>
    <lineage>
        <taxon>Eukaryota</taxon>
        <taxon>Viridiplantae</taxon>
        <taxon>Streptophyta</taxon>
        <taxon>Embryophyta</taxon>
        <taxon>Tracheophyta</taxon>
        <taxon>Spermatophyta</taxon>
        <taxon>Magnoliopsida</taxon>
        <taxon>Ranunculales</taxon>
        <taxon>Ranunculaceae</taxon>
        <taxon>Coptidoideae</taxon>
        <taxon>Coptis</taxon>
    </lineage>
</organism>
<gene>
    <name evidence="2" type="ORF">IFM89_012128</name>
</gene>
<dbReference type="AlphaFoldDB" id="A0A835IYL1"/>
<evidence type="ECO:0000313" key="2">
    <source>
        <dbReference type="EMBL" id="KAF9624632.1"/>
    </source>
</evidence>
<sequence length="177" mass="19911">MSMVMTWLWHSMEPSVASTVQFLDIVKKIWNALEEMYSQTSNAFQISETMFSTKQGGKPLNEHYALLHNLWEELLIYQPITPDVETQCKQREDFKYASAAFVSNGRGGSVRGGRGHGGHISAPRGGTHGGRGSHGPRPDWLCDYYGNISHTKPFYYKKNGYPPSVNHAFEELSSNNP</sequence>
<dbReference type="PANTHER" id="PTHR37610:SF40">
    <property type="entry name" value="OS01G0909600 PROTEIN"/>
    <property type="match status" value="1"/>
</dbReference>
<comment type="caution">
    <text evidence="2">The sequence shown here is derived from an EMBL/GenBank/DDBJ whole genome shotgun (WGS) entry which is preliminary data.</text>
</comment>
<name>A0A835IYL1_9MAGN</name>